<dbReference type="EMBL" id="QEAO01000033">
    <property type="protein sequence ID" value="TPX32239.1"/>
    <property type="molecule type" value="Genomic_DNA"/>
</dbReference>
<dbReference type="AlphaFoldDB" id="A0A507BZF0"/>
<protein>
    <recommendedName>
        <fullName evidence="3">Biogenesis of lysosome-related organelles complex 1 subunit 7</fullName>
    </recommendedName>
</protein>
<sequence>MQQVVSNIPSLFAASRPELEAQAREKAHKATAEVSDLTTHLFNESSLGLYRIHENVHRRVPQLVRDRRELKLINDLLTKANKDLVEAKEITSSLKDITAFHDSRQLMMRIVRASDKKASR</sequence>
<reference evidence="1 2" key="1">
    <citation type="journal article" date="2019" name="Sci. Rep.">
        <title>Comparative genomics of chytrid fungi reveal insights into the obligate biotrophic and pathogenic lifestyle of Synchytrium endobioticum.</title>
        <authorList>
            <person name="van de Vossenberg B.T.L.H."/>
            <person name="Warris S."/>
            <person name="Nguyen H.D.T."/>
            <person name="van Gent-Pelzer M.P.E."/>
            <person name="Joly D.L."/>
            <person name="van de Geest H.C."/>
            <person name="Bonants P.J.M."/>
            <person name="Smith D.S."/>
            <person name="Levesque C.A."/>
            <person name="van der Lee T.A.J."/>
        </authorList>
    </citation>
    <scope>NUCLEOTIDE SEQUENCE [LARGE SCALE GENOMIC DNA]</scope>
    <source>
        <strain evidence="1 2">JEL517</strain>
    </source>
</reference>
<evidence type="ECO:0008006" key="3">
    <source>
        <dbReference type="Google" id="ProtNLM"/>
    </source>
</evidence>
<organism evidence="1 2">
    <name type="scientific">Synchytrium microbalum</name>
    <dbReference type="NCBI Taxonomy" id="1806994"/>
    <lineage>
        <taxon>Eukaryota</taxon>
        <taxon>Fungi</taxon>
        <taxon>Fungi incertae sedis</taxon>
        <taxon>Chytridiomycota</taxon>
        <taxon>Chytridiomycota incertae sedis</taxon>
        <taxon>Chytridiomycetes</taxon>
        <taxon>Synchytriales</taxon>
        <taxon>Synchytriaceae</taxon>
        <taxon>Synchytrium</taxon>
    </lineage>
</organism>
<dbReference type="OrthoDB" id="10044187at2759"/>
<evidence type="ECO:0000313" key="2">
    <source>
        <dbReference type="Proteomes" id="UP000319731"/>
    </source>
</evidence>
<dbReference type="Proteomes" id="UP000319731">
    <property type="component" value="Unassembled WGS sequence"/>
</dbReference>
<gene>
    <name evidence="1" type="ORF">SmJEL517_g04634</name>
</gene>
<keyword evidence="2" id="KW-1185">Reference proteome</keyword>
<proteinExistence type="predicted"/>
<name>A0A507BZF0_9FUNG</name>
<dbReference type="InterPro" id="IPR019320">
    <property type="entry name" value="BORCS8"/>
</dbReference>
<accession>A0A507BZF0</accession>
<dbReference type="Pfam" id="PF10167">
    <property type="entry name" value="BORCS8"/>
    <property type="match status" value="1"/>
</dbReference>
<evidence type="ECO:0000313" key="1">
    <source>
        <dbReference type="EMBL" id="TPX32239.1"/>
    </source>
</evidence>
<dbReference type="RefSeq" id="XP_031023489.1">
    <property type="nucleotide sequence ID" value="XM_031170562.1"/>
</dbReference>
<dbReference type="GeneID" id="42005859"/>
<comment type="caution">
    <text evidence="1">The sequence shown here is derived from an EMBL/GenBank/DDBJ whole genome shotgun (WGS) entry which is preliminary data.</text>
</comment>